<evidence type="ECO:0000313" key="2">
    <source>
        <dbReference type="EMBL" id="KAK4185833.1"/>
    </source>
</evidence>
<sequence length="301" mass="33868">MDPHTAANRNEPNPLAPEDLQLFRSVARVISLLRHEDGGNNNNHNNTYMTPSPSIRRQERAGKDGDYFYMDEDGHDDEGDEDDNSNEDDEDEEDDEDDEDDESDSYSDEREEESEDDDDSSGSGDTFYYYHDPAPSQQDFNSPQLHNATSPFPSFQQQPHQLHPLQASAEATAQGSESSNVNTENTGPNSLDSNMMFGSDNTQQQGQLQGPSEADRQAEDSLRCWDHGCNGRKFTTASNLRRHRKEKGQERPECPCPRCGAVFSRTTARNTHMERGSCNRIRRYSNGRARPNRGGGKQNEG</sequence>
<dbReference type="AlphaFoldDB" id="A0AAN6WQF1"/>
<reference evidence="2" key="1">
    <citation type="journal article" date="2023" name="Mol. Phylogenet. Evol.">
        <title>Genome-scale phylogeny and comparative genomics of the fungal order Sordariales.</title>
        <authorList>
            <person name="Hensen N."/>
            <person name="Bonometti L."/>
            <person name="Westerberg I."/>
            <person name="Brannstrom I.O."/>
            <person name="Guillou S."/>
            <person name="Cros-Aarteil S."/>
            <person name="Calhoun S."/>
            <person name="Haridas S."/>
            <person name="Kuo A."/>
            <person name="Mondo S."/>
            <person name="Pangilinan J."/>
            <person name="Riley R."/>
            <person name="LaButti K."/>
            <person name="Andreopoulos B."/>
            <person name="Lipzen A."/>
            <person name="Chen C."/>
            <person name="Yan M."/>
            <person name="Daum C."/>
            <person name="Ng V."/>
            <person name="Clum A."/>
            <person name="Steindorff A."/>
            <person name="Ohm R.A."/>
            <person name="Martin F."/>
            <person name="Silar P."/>
            <person name="Natvig D.O."/>
            <person name="Lalanne C."/>
            <person name="Gautier V."/>
            <person name="Ament-Velasquez S.L."/>
            <person name="Kruys A."/>
            <person name="Hutchinson M.I."/>
            <person name="Powell A.J."/>
            <person name="Barry K."/>
            <person name="Miller A.N."/>
            <person name="Grigoriev I.V."/>
            <person name="Debuchy R."/>
            <person name="Gladieux P."/>
            <person name="Hiltunen Thoren M."/>
            <person name="Johannesson H."/>
        </authorList>
    </citation>
    <scope>NUCLEOTIDE SEQUENCE</scope>
    <source>
        <strain evidence="2">PSN309</strain>
    </source>
</reference>
<proteinExistence type="predicted"/>
<feature type="region of interest" description="Disordered" evidence="1">
    <location>
        <begin position="236"/>
        <end position="256"/>
    </location>
</feature>
<feature type="compositionally biased region" description="Polar residues" evidence="1">
    <location>
        <begin position="135"/>
        <end position="149"/>
    </location>
</feature>
<feature type="compositionally biased region" description="Basic and acidic residues" evidence="1">
    <location>
        <begin position="56"/>
        <end position="66"/>
    </location>
</feature>
<protein>
    <recommendedName>
        <fullName evidence="4">C2H2-type domain-containing protein</fullName>
    </recommendedName>
</protein>
<feature type="region of interest" description="Disordered" evidence="1">
    <location>
        <begin position="270"/>
        <end position="301"/>
    </location>
</feature>
<organism evidence="2 3">
    <name type="scientific">Podospora australis</name>
    <dbReference type="NCBI Taxonomy" id="1536484"/>
    <lineage>
        <taxon>Eukaryota</taxon>
        <taxon>Fungi</taxon>
        <taxon>Dikarya</taxon>
        <taxon>Ascomycota</taxon>
        <taxon>Pezizomycotina</taxon>
        <taxon>Sordariomycetes</taxon>
        <taxon>Sordariomycetidae</taxon>
        <taxon>Sordariales</taxon>
        <taxon>Podosporaceae</taxon>
        <taxon>Podospora</taxon>
    </lineage>
</organism>
<feature type="region of interest" description="Disordered" evidence="1">
    <location>
        <begin position="34"/>
        <end position="219"/>
    </location>
</feature>
<evidence type="ECO:0008006" key="4">
    <source>
        <dbReference type="Google" id="ProtNLM"/>
    </source>
</evidence>
<feature type="compositionally biased region" description="Polar residues" evidence="1">
    <location>
        <begin position="169"/>
        <end position="193"/>
    </location>
</feature>
<feature type="compositionally biased region" description="Acidic residues" evidence="1">
    <location>
        <begin position="69"/>
        <end position="120"/>
    </location>
</feature>
<comment type="caution">
    <text evidence="2">The sequence shown here is derived from an EMBL/GenBank/DDBJ whole genome shotgun (WGS) entry which is preliminary data.</text>
</comment>
<dbReference type="EMBL" id="MU864438">
    <property type="protein sequence ID" value="KAK4185833.1"/>
    <property type="molecule type" value="Genomic_DNA"/>
</dbReference>
<reference evidence="2" key="2">
    <citation type="submission" date="2023-05" db="EMBL/GenBank/DDBJ databases">
        <authorList>
            <consortium name="Lawrence Berkeley National Laboratory"/>
            <person name="Steindorff A."/>
            <person name="Hensen N."/>
            <person name="Bonometti L."/>
            <person name="Westerberg I."/>
            <person name="Brannstrom I.O."/>
            <person name="Guillou S."/>
            <person name="Cros-Aarteil S."/>
            <person name="Calhoun S."/>
            <person name="Haridas S."/>
            <person name="Kuo A."/>
            <person name="Mondo S."/>
            <person name="Pangilinan J."/>
            <person name="Riley R."/>
            <person name="Labutti K."/>
            <person name="Andreopoulos B."/>
            <person name="Lipzen A."/>
            <person name="Chen C."/>
            <person name="Yanf M."/>
            <person name="Daum C."/>
            <person name="Ng V."/>
            <person name="Clum A."/>
            <person name="Ohm R."/>
            <person name="Martin F."/>
            <person name="Silar P."/>
            <person name="Natvig D."/>
            <person name="Lalanne C."/>
            <person name="Gautier V."/>
            <person name="Ament-Velasquez S.L."/>
            <person name="Kruys A."/>
            <person name="Hutchinson M.I."/>
            <person name="Powell A.J."/>
            <person name="Barry K."/>
            <person name="Miller A.N."/>
            <person name="Grigoriev I.V."/>
            <person name="Debuchy R."/>
            <person name="Gladieux P."/>
            <person name="Thoren M.H."/>
            <person name="Johannesson H."/>
        </authorList>
    </citation>
    <scope>NUCLEOTIDE SEQUENCE</scope>
    <source>
        <strain evidence="2">PSN309</strain>
    </source>
</reference>
<accession>A0AAN6WQF1</accession>
<gene>
    <name evidence="2" type="ORF">QBC35DRAFT_502776</name>
</gene>
<feature type="compositionally biased region" description="Low complexity" evidence="1">
    <location>
        <begin position="150"/>
        <end position="166"/>
    </location>
</feature>
<feature type="region of interest" description="Disordered" evidence="1">
    <location>
        <begin position="1"/>
        <end position="20"/>
    </location>
</feature>
<evidence type="ECO:0000256" key="1">
    <source>
        <dbReference type="SAM" id="MobiDB-lite"/>
    </source>
</evidence>
<keyword evidence="3" id="KW-1185">Reference proteome</keyword>
<dbReference type="Proteomes" id="UP001302126">
    <property type="component" value="Unassembled WGS sequence"/>
</dbReference>
<evidence type="ECO:0000313" key="3">
    <source>
        <dbReference type="Proteomes" id="UP001302126"/>
    </source>
</evidence>
<name>A0AAN6WQF1_9PEZI</name>
<dbReference type="Gene3D" id="3.30.160.60">
    <property type="entry name" value="Classic Zinc Finger"/>
    <property type="match status" value="1"/>
</dbReference>
<feature type="compositionally biased region" description="Polar residues" evidence="1">
    <location>
        <begin position="199"/>
        <end position="210"/>
    </location>
</feature>